<evidence type="ECO:0000313" key="3">
    <source>
        <dbReference type="Proteomes" id="UP001212997"/>
    </source>
</evidence>
<evidence type="ECO:0000256" key="1">
    <source>
        <dbReference type="SAM" id="MobiDB-lite"/>
    </source>
</evidence>
<evidence type="ECO:0000313" key="2">
    <source>
        <dbReference type="EMBL" id="KAJ3490603.1"/>
    </source>
</evidence>
<feature type="compositionally biased region" description="Low complexity" evidence="1">
    <location>
        <begin position="22"/>
        <end position="32"/>
    </location>
</feature>
<evidence type="ECO:0008006" key="4">
    <source>
        <dbReference type="Google" id="ProtNLM"/>
    </source>
</evidence>
<protein>
    <recommendedName>
        <fullName evidence="4">Clp1-like protein</fullName>
    </recommendedName>
</protein>
<dbReference type="Proteomes" id="UP001212997">
    <property type="component" value="Unassembled WGS sequence"/>
</dbReference>
<proteinExistence type="predicted"/>
<gene>
    <name evidence="2" type="ORF">NLI96_g1316</name>
</gene>
<organism evidence="2 3">
    <name type="scientific">Meripilus lineatus</name>
    <dbReference type="NCBI Taxonomy" id="2056292"/>
    <lineage>
        <taxon>Eukaryota</taxon>
        <taxon>Fungi</taxon>
        <taxon>Dikarya</taxon>
        <taxon>Basidiomycota</taxon>
        <taxon>Agaricomycotina</taxon>
        <taxon>Agaricomycetes</taxon>
        <taxon>Polyporales</taxon>
        <taxon>Meripilaceae</taxon>
        <taxon>Meripilus</taxon>
    </lineage>
</organism>
<accession>A0AAD5VD42</accession>
<feature type="region of interest" description="Disordered" evidence="1">
    <location>
        <begin position="1"/>
        <end position="32"/>
    </location>
</feature>
<dbReference type="EMBL" id="JANAWD010000025">
    <property type="protein sequence ID" value="KAJ3490603.1"/>
    <property type="molecule type" value="Genomic_DNA"/>
</dbReference>
<comment type="caution">
    <text evidence="2">The sequence shown here is derived from an EMBL/GenBank/DDBJ whole genome shotgun (WGS) entry which is preliminary data.</text>
</comment>
<keyword evidence="3" id="KW-1185">Reference proteome</keyword>
<sequence length="325" mass="35315">MFQVASRPPTHFSSMQVEHYSHSPSLTPSHLSMPRTLARPALNQVIPQSVTAFAPDLSGVPIEYIRRHLASQSHDMLNALSMLSIPSSLPRSRVPTSIDASLRPSQHIPDFTWFPTHVLAVTATKSSPSSPSTPTVASFAAQMASTSSSTVPLYPTHALVLTAYCTLLPSMPHNHPQASTTGRNATVNLPVVRLSVPSSETFPILHAYLHTKRADTLLASLLPSLASSFPPASGPSTSSTRAIYVTQFTRDRMRRLAESLMSYCFSQSGPQGAYATLMSNAKAINGLWRNVCALGIQDPELWGVMDLAWEIVLTGLNCLTDRDRR</sequence>
<dbReference type="AlphaFoldDB" id="A0AAD5VD42"/>
<name>A0AAD5VD42_9APHY</name>
<reference evidence="2" key="1">
    <citation type="submission" date="2022-07" db="EMBL/GenBank/DDBJ databases">
        <title>Genome Sequence of Physisporinus lineatus.</title>
        <authorList>
            <person name="Buettner E."/>
        </authorList>
    </citation>
    <scope>NUCLEOTIDE SEQUENCE</scope>
    <source>
        <strain evidence="2">VT162</strain>
    </source>
</reference>